<gene>
    <name evidence="1" type="ORF">SLS62_009089</name>
</gene>
<evidence type="ECO:0000313" key="2">
    <source>
        <dbReference type="Proteomes" id="UP001320420"/>
    </source>
</evidence>
<reference evidence="1 2" key="1">
    <citation type="submission" date="2024-02" db="EMBL/GenBank/DDBJ databases">
        <title>De novo assembly and annotation of 12 fungi associated with fruit tree decline syndrome in Ontario, Canada.</title>
        <authorList>
            <person name="Sulman M."/>
            <person name="Ellouze W."/>
            <person name="Ilyukhin E."/>
        </authorList>
    </citation>
    <scope>NUCLEOTIDE SEQUENCE [LARGE SCALE GENOMIC DNA]</scope>
    <source>
        <strain evidence="1 2">M11/M66-122</strain>
    </source>
</reference>
<dbReference type="AlphaFoldDB" id="A0AAN9YMD3"/>
<accession>A0AAN9YMD3</accession>
<dbReference type="EMBL" id="JAKJXP020000091">
    <property type="protein sequence ID" value="KAK7747590.1"/>
    <property type="molecule type" value="Genomic_DNA"/>
</dbReference>
<organism evidence="1 2">
    <name type="scientific">Diatrype stigma</name>
    <dbReference type="NCBI Taxonomy" id="117547"/>
    <lineage>
        <taxon>Eukaryota</taxon>
        <taxon>Fungi</taxon>
        <taxon>Dikarya</taxon>
        <taxon>Ascomycota</taxon>
        <taxon>Pezizomycotina</taxon>
        <taxon>Sordariomycetes</taxon>
        <taxon>Xylariomycetidae</taxon>
        <taxon>Xylariales</taxon>
        <taxon>Diatrypaceae</taxon>
        <taxon>Diatrype</taxon>
    </lineage>
</organism>
<dbReference type="Proteomes" id="UP001320420">
    <property type="component" value="Unassembled WGS sequence"/>
</dbReference>
<evidence type="ECO:0000313" key="1">
    <source>
        <dbReference type="EMBL" id="KAK7747590.1"/>
    </source>
</evidence>
<name>A0AAN9YMD3_9PEZI</name>
<protein>
    <submittedName>
        <fullName evidence="1">Uncharacterized protein</fullName>
    </submittedName>
</protein>
<sequence>MASQFLSTLMFSDLGDKAITKDLANSSTAVGSPDGGQIWESDNCWVVPAASWRFAEGTAEERLGLVRPDTWARTSAEVVPSLVAPFAELFVKTSCSFVTKVNDVLCNKASVYGGHFILVGDDLMSYRSHTRSATEQAALRCLTLEKVYQGQQTHQMWDRETCLQAQRTLLYSRVVGILGTGAT</sequence>
<proteinExistence type="predicted"/>
<keyword evidence="2" id="KW-1185">Reference proteome</keyword>
<comment type="caution">
    <text evidence="1">The sequence shown here is derived from an EMBL/GenBank/DDBJ whole genome shotgun (WGS) entry which is preliminary data.</text>
</comment>